<sequence>MAEIDNSPPRSSREQRLADALRANLKRRKAQARGRAEPDTARPAANVQDALDRDGHDTADRRCDPGGD</sequence>
<dbReference type="AlphaFoldDB" id="A0A323UDP9"/>
<accession>A0A323UDP9</accession>
<evidence type="ECO:0000313" key="3">
    <source>
        <dbReference type="Proteomes" id="UP000248134"/>
    </source>
</evidence>
<organism evidence="2 3">
    <name type="scientific">Rhodopseudomonas palustris</name>
    <dbReference type="NCBI Taxonomy" id="1076"/>
    <lineage>
        <taxon>Bacteria</taxon>
        <taxon>Pseudomonadati</taxon>
        <taxon>Pseudomonadota</taxon>
        <taxon>Alphaproteobacteria</taxon>
        <taxon>Hyphomicrobiales</taxon>
        <taxon>Nitrobacteraceae</taxon>
        <taxon>Rhodopseudomonas</taxon>
    </lineage>
</organism>
<evidence type="ECO:0000256" key="1">
    <source>
        <dbReference type="SAM" id="MobiDB-lite"/>
    </source>
</evidence>
<comment type="caution">
    <text evidence="2">The sequence shown here is derived from an EMBL/GenBank/DDBJ whole genome shotgun (WGS) entry which is preliminary data.</text>
</comment>
<evidence type="ECO:0000313" key="2">
    <source>
        <dbReference type="EMBL" id="PZA10343.1"/>
    </source>
</evidence>
<dbReference type="OrthoDB" id="8140463at2"/>
<proteinExistence type="predicted"/>
<reference evidence="2 3" key="1">
    <citation type="submission" date="2018-06" db="EMBL/GenBank/DDBJ databases">
        <title>Draft Whole-Genome Sequence of the purple photosynthetic bacterium Rhodospeudomonas palustris XCP.</title>
        <authorList>
            <person name="Rayyan A."/>
            <person name="Meyer T.E."/>
            <person name="Kyndt J.A."/>
        </authorList>
    </citation>
    <scope>NUCLEOTIDE SEQUENCE [LARGE SCALE GENOMIC DNA]</scope>
    <source>
        <strain evidence="2 3">XCP</strain>
    </source>
</reference>
<protein>
    <submittedName>
        <fullName evidence="2">Uncharacterized protein</fullName>
    </submittedName>
</protein>
<gene>
    <name evidence="2" type="ORF">DNX69_13255</name>
</gene>
<feature type="compositionally biased region" description="Basic and acidic residues" evidence="1">
    <location>
        <begin position="50"/>
        <end position="68"/>
    </location>
</feature>
<dbReference type="EMBL" id="QKQS01000023">
    <property type="protein sequence ID" value="PZA10343.1"/>
    <property type="molecule type" value="Genomic_DNA"/>
</dbReference>
<dbReference type="Proteomes" id="UP000248134">
    <property type="component" value="Unassembled WGS sequence"/>
</dbReference>
<name>A0A323UDP9_RHOPL</name>
<dbReference type="RefSeq" id="WP_110786451.1">
    <property type="nucleotide sequence ID" value="NZ_QKQS01000023.1"/>
</dbReference>
<feature type="region of interest" description="Disordered" evidence="1">
    <location>
        <begin position="26"/>
        <end position="68"/>
    </location>
</feature>